<feature type="active site" description="Proton donor" evidence="4">
    <location>
        <position position="91"/>
    </location>
</feature>
<keyword evidence="2" id="KW-0560">Oxidoreductase</keyword>
<comment type="similarity">
    <text evidence="1">Belongs to the AlaDH/PNT family.</text>
</comment>
<dbReference type="Proteomes" id="UP000184048">
    <property type="component" value="Unassembled WGS sequence"/>
</dbReference>
<dbReference type="CDD" id="cd05199">
    <property type="entry name" value="SDH_like"/>
    <property type="match status" value="1"/>
</dbReference>
<sequence>MIKIGLLKEGKIPPDNRVALIPSQCKWLVKNNSDIQIKVQSSENRCFSDEEYRRAGIEVIDDLSDCSILLGIKEVPVSQLLKHKTYLFFSHTRKKQVYNQRLLQTIIENKCTLIDYECMEHEDGQRIIGFGFFAGIVGAHNGMMAYGQRTGSFKLERVYKQKDFKELIHCYFGLKVPNIKIAVTGSGRVAHGILEVMNLMGIIEVEKEEYLSRDFAYPVYVQLKGSDLYAHKENGSYSREDFHEHPENYVCLFQNYVSQTDILMNGVYWDVNVPRLFSLQAVSASDFRIQVIADITDDSNGSVPINLGDQTIENPVYGVDRHSFIKTPPFQPGSVDVIAVGNLPNELPRDASKYFGEQLIKFVLDDLFTGQSDILERATIVKQGHLTPRFEYLRDYAEGKTGVTGINNNL</sequence>
<evidence type="ECO:0000256" key="3">
    <source>
        <dbReference type="ARBA" id="ARBA00023027"/>
    </source>
</evidence>
<dbReference type="Pfam" id="PF05222">
    <property type="entry name" value="AlaDh_PNT_N"/>
    <property type="match status" value="1"/>
</dbReference>
<dbReference type="EMBL" id="FQUU01000006">
    <property type="protein sequence ID" value="SHF12954.1"/>
    <property type="molecule type" value="Genomic_DNA"/>
</dbReference>
<evidence type="ECO:0000256" key="4">
    <source>
        <dbReference type="PIRSR" id="PIRSR018250-1"/>
    </source>
</evidence>
<dbReference type="SMART" id="SM01003">
    <property type="entry name" value="AlaDh_PNT_N"/>
    <property type="match status" value="1"/>
</dbReference>
<feature type="domain" description="Alanine dehydrogenase/pyridine nucleotide transhydrogenase N-terminal" evidence="6">
    <location>
        <begin position="5"/>
        <end position="137"/>
    </location>
</feature>
<dbReference type="GO" id="GO:0019878">
    <property type="term" value="P:lysine biosynthetic process via aminoadipic acid"/>
    <property type="evidence" value="ECO:0007669"/>
    <property type="project" value="TreeGrafter"/>
</dbReference>
<dbReference type="InterPro" id="IPR027281">
    <property type="entry name" value="Lys1"/>
</dbReference>
<organism evidence="7 8">
    <name type="scientific">Flavisolibacter ginsengisoli DSM 18119</name>
    <dbReference type="NCBI Taxonomy" id="1121884"/>
    <lineage>
        <taxon>Bacteria</taxon>
        <taxon>Pseudomonadati</taxon>
        <taxon>Bacteroidota</taxon>
        <taxon>Chitinophagia</taxon>
        <taxon>Chitinophagales</taxon>
        <taxon>Chitinophagaceae</taxon>
        <taxon>Flavisolibacter</taxon>
    </lineage>
</organism>
<name>A0A1M4Z4H6_9BACT</name>
<reference evidence="7 8" key="1">
    <citation type="submission" date="2016-11" db="EMBL/GenBank/DDBJ databases">
        <authorList>
            <person name="Jaros S."/>
            <person name="Januszkiewicz K."/>
            <person name="Wedrychowicz H."/>
        </authorList>
    </citation>
    <scope>NUCLEOTIDE SEQUENCE [LARGE SCALE GENOMIC DNA]</scope>
    <source>
        <strain evidence="7 8">DSM 18119</strain>
    </source>
</reference>
<dbReference type="GO" id="GO:0004754">
    <property type="term" value="F:saccharopine dehydrogenase (NAD+, L-lysine-forming) activity"/>
    <property type="evidence" value="ECO:0007669"/>
    <property type="project" value="InterPro"/>
</dbReference>
<evidence type="ECO:0000256" key="1">
    <source>
        <dbReference type="ARBA" id="ARBA00005689"/>
    </source>
</evidence>
<evidence type="ECO:0000256" key="2">
    <source>
        <dbReference type="ARBA" id="ARBA00023002"/>
    </source>
</evidence>
<keyword evidence="8" id="KW-1185">Reference proteome</keyword>
<dbReference type="SUPFAM" id="SSF52283">
    <property type="entry name" value="Formate/glycerate dehydrogenase catalytic domain-like"/>
    <property type="match status" value="1"/>
</dbReference>
<dbReference type="AlphaFoldDB" id="A0A1M4Z4H6"/>
<accession>A0A1M4Z4H6</accession>
<dbReference type="InterPro" id="IPR051168">
    <property type="entry name" value="AASS"/>
</dbReference>
<dbReference type="STRING" id="1121884.SAMN02745131_01879"/>
<dbReference type="RefSeq" id="WP_072835075.1">
    <property type="nucleotide sequence ID" value="NZ_FQUU01000006.1"/>
</dbReference>
<keyword evidence="3 5" id="KW-0520">NAD</keyword>
<dbReference type="PANTHER" id="PTHR11133">
    <property type="entry name" value="SACCHAROPINE DEHYDROGENASE"/>
    <property type="match status" value="1"/>
</dbReference>
<protein>
    <submittedName>
        <fullName evidence="7">Alanine dehydrogenase</fullName>
    </submittedName>
</protein>
<evidence type="ECO:0000256" key="5">
    <source>
        <dbReference type="PIRSR" id="PIRSR018250-3"/>
    </source>
</evidence>
<evidence type="ECO:0000259" key="6">
    <source>
        <dbReference type="SMART" id="SM01003"/>
    </source>
</evidence>
<evidence type="ECO:0000313" key="7">
    <source>
        <dbReference type="EMBL" id="SHF12954.1"/>
    </source>
</evidence>
<dbReference type="Gene3D" id="3.40.50.720">
    <property type="entry name" value="NAD(P)-binding Rossmann-like Domain"/>
    <property type="match status" value="2"/>
</dbReference>
<dbReference type="InterPro" id="IPR007886">
    <property type="entry name" value="AlaDH/PNT_N"/>
</dbReference>
<evidence type="ECO:0000313" key="8">
    <source>
        <dbReference type="Proteomes" id="UP000184048"/>
    </source>
</evidence>
<feature type="binding site" evidence="5">
    <location>
        <position position="268"/>
    </location>
    <ligand>
        <name>NAD(+)</name>
        <dbReference type="ChEBI" id="CHEBI:57540"/>
    </ligand>
</feature>
<gene>
    <name evidence="7" type="ORF">SAMN02745131_01879</name>
</gene>
<dbReference type="PANTHER" id="PTHR11133:SF23">
    <property type="entry name" value="SACCHAROPINE DEHYDROGENASE [NAD(+), L-LYSINE-FORMING]"/>
    <property type="match status" value="1"/>
</dbReference>
<dbReference type="PIRSF" id="PIRSF018250">
    <property type="entry name" value="Saccharopine_DH_Lys"/>
    <property type="match status" value="1"/>
</dbReference>
<dbReference type="GO" id="GO:0005737">
    <property type="term" value="C:cytoplasm"/>
    <property type="evidence" value="ECO:0007669"/>
    <property type="project" value="TreeGrafter"/>
</dbReference>
<feature type="active site" description="Proton acceptor" evidence="4">
    <location>
        <position position="73"/>
    </location>
</feature>
<proteinExistence type="inferred from homology"/>
<feature type="binding site" evidence="5">
    <location>
        <position position="241"/>
    </location>
    <ligand>
        <name>NAD(+)</name>
        <dbReference type="ChEBI" id="CHEBI:57540"/>
    </ligand>
</feature>
<dbReference type="OrthoDB" id="1141481at2"/>